<comment type="caution">
    <text evidence="1">The sequence shown here is derived from an EMBL/GenBank/DDBJ whole genome shotgun (WGS) entry which is preliminary data.</text>
</comment>
<sequence length="200" mass="22355">MPLSRSPSTSPMPSPRVYTGPPNSDLWGARYDIHDESFITLTSTLAALQPYLDPVVLRCVLIPVIILGLVSCPNSKERAICTYYFEKLEESIQHSPQSRTDGEKMDYSIPWDKLDAFSEAVKAQGGTGADSMQGSAPGWNWWDMLKQIDLDLWWPVTAGLSHLESSPEFWTFKLMGLVANEESFKVWLQETPPVVSTSSI</sequence>
<proteinExistence type="predicted"/>
<evidence type="ECO:0000313" key="1">
    <source>
        <dbReference type="EMBL" id="KAF2443783.1"/>
    </source>
</evidence>
<reference evidence="1" key="1">
    <citation type="journal article" date="2020" name="Stud. Mycol.">
        <title>101 Dothideomycetes genomes: a test case for predicting lifestyles and emergence of pathogens.</title>
        <authorList>
            <person name="Haridas S."/>
            <person name="Albert R."/>
            <person name="Binder M."/>
            <person name="Bloem J."/>
            <person name="Labutti K."/>
            <person name="Salamov A."/>
            <person name="Andreopoulos B."/>
            <person name="Baker S."/>
            <person name="Barry K."/>
            <person name="Bills G."/>
            <person name="Bluhm B."/>
            <person name="Cannon C."/>
            <person name="Castanera R."/>
            <person name="Culley D."/>
            <person name="Daum C."/>
            <person name="Ezra D."/>
            <person name="Gonzalez J."/>
            <person name="Henrissat B."/>
            <person name="Kuo A."/>
            <person name="Liang C."/>
            <person name="Lipzen A."/>
            <person name="Lutzoni F."/>
            <person name="Magnuson J."/>
            <person name="Mondo S."/>
            <person name="Nolan M."/>
            <person name="Ohm R."/>
            <person name="Pangilinan J."/>
            <person name="Park H.-J."/>
            <person name="Ramirez L."/>
            <person name="Alfaro M."/>
            <person name="Sun H."/>
            <person name="Tritt A."/>
            <person name="Yoshinaga Y."/>
            <person name="Zwiers L.-H."/>
            <person name="Turgeon B."/>
            <person name="Goodwin S."/>
            <person name="Spatafora J."/>
            <person name="Crous P."/>
            <person name="Grigoriev I."/>
        </authorList>
    </citation>
    <scope>NUCLEOTIDE SEQUENCE</scope>
    <source>
        <strain evidence="1">CBS 690.94</strain>
    </source>
</reference>
<dbReference type="OrthoDB" id="5386330at2759"/>
<protein>
    <submittedName>
        <fullName evidence="1">Uncharacterized protein</fullName>
    </submittedName>
</protein>
<dbReference type="AlphaFoldDB" id="A0A9P4UBZ1"/>
<dbReference type="Proteomes" id="UP000799764">
    <property type="component" value="Unassembled WGS sequence"/>
</dbReference>
<dbReference type="EMBL" id="MU001502">
    <property type="protein sequence ID" value="KAF2443783.1"/>
    <property type="molecule type" value="Genomic_DNA"/>
</dbReference>
<gene>
    <name evidence="1" type="ORF">P171DRAFT_432960</name>
</gene>
<accession>A0A9P4UBZ1</accession>
<organism evidence="1 2">
    <name type="scientific">Karstenula rhodostoma CBS 690.94</name>
    <dbReference type="NCBI Taxonomy" id="1392251"/>
    <lineage>
        <taxon>Eukaryota</taxon>
        <taxon>Fungi</taxon>
        <taxon>Dikarya</taxon>
        <taxon>Ascomycota</taxon>
        <taxon>Pezizomycotina</taxon>
        <taxon>Dothideomycetes</taxon>
        <taxon>Pleosporomycetidae</taxon>
        <taxon>Pleosporales</taxon>
        <taxon>Massarineae</taxon>
        <taxon>Didymosphaeriaceae</taxon>
        <taxon>Karstenula</taxon>
    </lineage>
</organism>
<keyword evidence="2" id="KW-1185">Reference proteome</keyword>
<name>A0A9P4UBZ1_9PLEO</name>
<evidence type="ECO:0000313" key="2">
    <source>
        <dbReference type="Proteomes" id="UP000799764"/>
    </source>
</evidence>